<dbReference type="Proteomes" id="UP000319204">
    <property type="component" value="Unassembled WGS sequence"/>
</dbReference>
<evidence type="ECO:0008006" key="3">
    <source>
        <dbReference type="Google" id="ProtNLM"/>
    </source>
</evidence>
<reference evidence="1" key="1">
    <citation type="submission" date="2019-10" db="EMBL/GenBank/DDBJ databases">
        <title>Muricauda hadale sp. nov., a piezophilic bacterium isolated from hadopelagic water of the Mariana Trench.</title>
        <authorList>
            <person name="Wei Y."/>
        </authorList>
    </citation>
    <scope>NUCLEOTIDE SEQUENCE [LARGE SCALE GENOMIC DNA]</scope>
    <source>
        <strain evidence="1">MT-229</strain>
    </source>
</reference>
<dbReference type="InterPro" id="IPR022385">
    <property type="entry name" value="Rhs_assc_core"/>
</dbReference>
<dbReference type="PANTHER" id="PTHR32305:SF15">
    <property type="entry name" value="PROTEIN RHSA-RELATED"/>
    <property type="match status" value="1"/>
</dbReference>
<feature type="non-terminal residue" evidence="1">
    <location>
        <position position="1"/>
    </location>
</feature>
<dbReference type="PANTHER" id="PTHR32305">
    <property type="match status" value="1"/>
</dbReference>
<dbReference type="AlphaFoldDB" id="A0A5N5IJQ7"/>
<keyword evidence="2" id="KW-1185">Reference proteome</keyword>
<sequence length="693" mass="75659">TITGYDTKGRVIYTASKNNYLNTTDIVETEYDFGGKVVQTKATHKRTGNADIVTIDDFEYDHEGRLLRQKQTIGGQAQETLVDNTYDDLGQLEKKKVGGGLQTVDYTYNVRGWLKAINNPSSLGSDLWAFKINYNTVSHSGTALFNGNIAETEWRTANTDNSLKWYRYGYDPLNRITSATDNTGHYNLVGITYDKNGNIQTLNRKGHTAVDGNGQVTSFTGTMDNLDYNYFNSETSNRLYKVRDDGSDTHGFRDSGADGQDYWYDANGNMTRDDNKGVTDITYNHLNLPTDIATSQGTISYIYDAAGTKLQKTVGGSVTDYVGNYVYQNGNLEFFSHPEGYVMPDGNGGYDYVYQYKDHLGNIRLTYTDGNGNGSIDPNAEIVEENNYYPFGLKHKGYNNVTSSYGNSVAQKWKFGGKEYEDSFNESIATYDFGARNYDPALGRWMNLDPLAEQMRRHSPYNFVFNNPLRFIDPDGMSPDDIVIRGKDIASGEYRDAVIIKSEKIDITLDVENLVLPPSVQDPGTNSENSPLNAPIELGGFDQALQLAENTFGQTDAITIDIGGQVVAGGGAAGNVQIAAILQGDDAGGAFLYGPSHSDVQIGFAGGVGIELGAVFSTTDNFDRNSLEGTTIGVDGSYGPVSGSFSLGVDGPFDWDVNYVGASLGVGAGVPGGRAFISQSELITTIRKPNNEQ</sequence>
<proteinExistence type="predicted"/>
<organism evidence="1 2">
    <name type="scientific">Flagellimonas hadalis</name>
    <dbReference type="NCBI Taxonomy" id="2597517"/>
    <lineage>
        <taxon>Bacteria</taxon>
        <taxon>Pseudomonadati</taxon>
        <taxon>Bacteroidota</taxon>
        <taxon>Flavobacteriia</taxon>
        <taxon>Flavobacteriales</taxon>
        <taxon>Flavobacteriaceae</taxon>
        <taxon>Flagellimonas</taxon>
    </lineage>
</organism>
<accession>A0A5N5IJQ7</accession>
<dbReference type="RefSeq" id="WP_313788437.1">
    <property type="nucleotide sequence ID" value="NZ_VNIK02000027.1"/>
</dbReference>
<gene>
    <name evidence="1" type="ORF">FOT42_017820</name>
</gene>
<protein>
    <recommendedName>
        <fullName evidence="3">RHS repeat-associated core domain-containing protein</fullName>
    </recommendedName>
</protein>
<dbReference type="EMBL" id="VNIK02000027">
    <property type="protein sequence ID" value="KAB5483114.1"/>
    <property type="molecule type" value="Genomic_DNA"/>
</dbReference>
<dbReference type="InterPro" id="IPR050708">
    <property type="entry name" value="T6SS_VgrG/RHS"/>
</dbReference>
<comment type="caution">
    <text evidence="1">The sequence shown here is derived from an EMBL/GenBank/DDBJ whole genome shotgun (WGS) entry which is preliminary data.</text>
</comment>
<evidence type="ECO:0000313" key="1">
    <source>
        <dbReference type="EMBL" id="KAB5483114.1"/>
    </source>
</evidence>
<dbReference type="NCBIfam" id="TIGR03696">
    <property type="entry name" value="Rhs_assc_core"/>
    <property type="match status" value="1"/>
</dbReference>
<dbReference type="Gene3D" id="2.180.10.10">
    <property type="entry name" value="RHS repeat-associated core"/>
    <property type="match status" value="1"/>
</dbReference>
<evidence type="ECO:0000313" key="2">
    <source>
        <dbReference type="Proteomes" id="UP000319204"/>
    </source>
</evidence>
<name>A0A5N5IJQ7_9FLAO</name>